<dbReference type="GO" id="GO:0004065">
    <property type="term" value="F:arylsulfatase activity"/>
    <property type="evidence" value="ECO:0007669"/>
    <property type="project" value="TreeGrafter"/>
</dbReference>
<protein>
    <submittedName>
        <fullName evidence="4">Sulfatase</fullName>
    </submittedName>
</protein>
<dbReference type="KEGG" id="afx:JZ786_10330"/>
<dbReference type="Gene3D" id="3.40.720.10">
    <property type="entry name" value="Alkaline Phosphatase, subunit A"/>
    <property type="match status" value="1"/>
</dbReference>
<feature type="domain" description="Sulfatase N-terminal" evidence="3">
    <location>
        <begin position="9"/>
        <end position="290"/>
    </location>
</feature>
<reference evidence="4 5" key="1">
    <citation type="submission" date="2021-02" db="EMBL/GenBank/DDBJ databases">
        <title>Alicyclobacillus curvatus sp. nov. and Alicyclobacillus mengziensis sp. nov., two acidophilic bacteria isolated from acid mine drainage.</title>
        <authorList>
            <person name="Huang Y."/>
        </authorList>
    </citation>
    <scope>NUCLEOTIDE SEQUENCE [LARGE SCALE GENOMIC DNA]</scope>
    <source>
        <strain evidence="4 5">S30H14</strain>
    </source>
</reference>
<proteinExistence type="inferred from homology"/>
<gene>
    <name evidence="4" type="ORF">JZ786_10330</name>
</gene>
<dbReference type="PANTHER" id="PTHR42693:SF53">
    <property type="entry name" value="ENDO-4-O-SULFATASE"/>
    <property type="match status" value="1"/>
</dbReference>
<dbReference type="InterPro" id="IPR017850">
    <property type="entry name" value="Alkaline_phosphatase_core_sf"/>
</dbReference>
<name>A0A9X7W2Q6_9BACL</name>
<dbReference type="PANTHER" id="PTHR42693">
    <property type="entry name" value="ARYLSULFATASE FAMILY MEMBER"/>
    <property type="match status" value="1"/>
</dbReference>
<accession>A0A9X7W2Q6</accession>
<sequence length="443" mass="50705">MKGNRLNIVVYISHDTGRFISPYGIRSVFTPNADRVAAEGAVMEQAFCTAPQCSPSRASIFTGRYPHSTGVLGLTDKWAGWSMNESEIHLARHLHDAGYETALFGFAHEIMSLDGDMERVTRRGFDYNKFEVFYSSSKIYEDLNEFLFNREEPEKPFYTQIAVFETHRHYDFNNCQPDDTLGVTVPPFLNDSPGTRSDFAELQGSVRRWDEGLGAILDILDRWNLTENTLLVVTTDHGLAVPRAKCTLYDPGIETMLILRCPKYIHPTSRFKELISNVDITPTILEASGVTLSSHIEGRSFWPLVTGCGDYKKNEAVFAEKTHHTYYDPKRCIRTERFKYIRNFEATSPEDTCIELIGRPIYTDNLDKLRVFPQDPEELYDLQADPQEQHNLSDDADFIEVKKEMIRKLGHWMKQTNDPILHGPIATPQFYTKLKEFTSGAEK</sequence>
<dbReference type="SUPFAM" id="SSF53649">
    <property type="entry name" value="Alkaline phosphatase-like"/>
    <property type="match status" value="1"/>
</dbReference>
<dbReference type="RefSeq" id="WP_206658585.1">
    <property type="nucleotide sequence ID" value="NZ_CP071182.1"/>
</dbReference>
<evidence type="ECO:0000313" key="4">
    <source>
        <dbReference type="EMBL" id="QSO49274.1"/>
    </source>
</evidence>
<evidence type="ECO:0000256" key="1">
    <source>
        <dbReference type="ARBA" id="ARBA00008779"/>
    </source>
</evidence>
<evidence type="ECO:0000256" key="2">
    <source>
        <dbReference type="ARBA" id="ARBA00022801"/>
    </source>
</evidence>
<dbReference type="AlphaFoldDB" id="A0A9X7W2Q6"/>
<comment type="similarity">
    <text evidence="1">Belongs to the sulfatase family.</text>
</comment>
<dbReference type="Pfam" id="PF00884">
    <property type="entry name" value="Sulfatase"/>
    <property type="match status" value="1"/>
</dbReference>
<dbReference type="EMBL" id="CP071182">
    <property type="protein sequence ID" value="QSO49274.1"/>
    <property type="molecule type" value="Genomic_DNA"/>
</dbReference>
<organism evidence="4 5">
    <name type="scientific">Alicyclobacillus mengziensis</name>
    <dbReference type="NCBI Taxonomy" id="2931921"/>
    <lineage>
        <taxon>Bacteria</taxon>
        <taxon>Bacillati</taxon>
        <taxon>Bacillota</taxon>
        <taxon>Bacilli</taxon>
        <taxon>Bacillales</taxon>
        <taxon>Alicyclobacillaceae</taxon>
        <taxon>Alicyclobacillus</taxon>
    </lineage>
</organism>
<evidence type="ECO:0000313" key="5">
    <source>
        <dbReference type="Proteomes" id="UP000663505"/>
    </source>
</evidence>
<evidence type="ECO:0000259" key="3">
    <source>
        <dbReference type="Pfam" id="PF00884"/>
    </source>
</evidence>
<keyword evidence="5" id="KW-1185">Reference proteome</keyword>
<dbReference type="CDD" id="cd16027">
    <property type="entry name" value="SGSH"/>
    <property type="match status" value="1"/>
</dbReference>
<dbReference type="InterPro" id="IPR000917">
    <property type="entry name" value="Sulfatase_N"/>
</dbReference>
<keyword evidence="2" id="KW-0378">Hydrolase</keyword>
<dbReference type="InterPro" id="IPR050738">
    <property type="entry name" value="Sulfatase"/>
</dbReference>
<dbReference type="Proteomes" id="UP000663505">
    <property type="component" value="Chromosome"/>
</dbReference>